<dbReference type="RefSeq" id="WP_169095447.1">
    <property type="nucleotide sequence ID" value="NZ_JABBVZ010000001.1"/>
</dbReference>
<evidence type="ECO:0000313" key="2">
    <source>
        <dbReference type="Proteomes" id="UP000533476"/>
    </source>
</evidence>
<evidence type="ECO:0000313" key="1">
    <source>
        <dbReference type="EMBL" id="NMP20769.1"/>
    </source>
</evidence>
<accession>A0A7Y0L2P1</accession>
<protein>
    <submittedName>
        <fullName evidence="1">Uncharacterized protein</fullName>
    </submittedName>
</protein>
<dbReference type="EMBL" id="JABBVZ010000001">
    <property type="protein sequence ID" value="NMP20769.1"/>
    <property type="molecule type" value="Genomic_DNA"/>
</dbReference>
<name>A0A7Y0L2P1_9FIRM</name>
<proteinExistence type="predicted"/>
<gene>
    <name evidence="1" type="ORF">HIJ39_00135</name>
</gene>
<keyword evidence="2" id="KW-1185">Reference proteome</keyword>
<sequence>MPIDISEWTLLAVIQNGIQQVQQNAATLIPAIFPQMPSPIQQQIITALTSGGLKSVSVQLAYLPNAQPQLPGVWLYQVPGGETRDLDVIGSTYTYDVSDSGLDTDQGIGSQKSWQVTVGSINVTDLLVLVGLVKWSLIGARASLGADPNRYIKQQLSWSGWSPMANSAGDVIFPYQQTLTFTITTIESAASTNTDLITGWTAATLTASD</sequence>
<dbReference type="AlphaFoldDB" id="A0A7Y0L2P1"/>
<comment type="caution">
    <text evidence="1">The sequence shown here is derived from an EMBL/GenBank/DDBJ whole genome shotgun (WGS) entry which is preliminary data.</text>
</comment>
<organism evidence="1 2">
    <name type="scientific">Sulfobacillus harzensis</name>
    <dbReference type="NCBI Taxonomy" id="2729629"/>
    <lineage>
        <taxon>Bacteria</taxon>
        <taxon>Bacillati</taxon>
        <taxon>Bacillota</taxon>
        <taxon>Clostridia</taxon>
        <taxon>Eubacteriales</taxon>
        <taxon>Clostridiales Family XVII. Incertae Sedis</taxon>
        <taxon>Sulfobacillus</taxon>
    </lineage>
</organism>
<reference evidence="1 2" key="1">
    <citation type="submission" date="2020-04" db="EMBL/GenBank/DDBJ databases">
        <authorList>
            <person name="Zhang R."/>
            <person name="Schippers A."/>
        </authorList>
    </citation>
    <scope>NUCLEOTIDE SEQUENCE [LARGE SCALE GENOMIC DNA]</scope>
    <source>
        <strain evidence="1 2">DSM 109850</strain>
    </source>
</reference>
<dbReference type="Proteomes" id="UP000533476">
    <property type="component" value="Unassembled WGS sequence"/>
</dbReference>